<keyword evidence="8 11" id="KW-1133">Transmembrane helix</keyword>
<evidence type="ECO:0000256" key="3">
    <source>
        <dbReference type="ARBA" id="ARBA00022448"/>
    </source>
</evidence>
<dbReference type="Gene3D" id="3.40.50.300">
    <property type="entry name" value="P-loop containing nucleotide triphosphate hydrolases"/>
    <property type="match status" value="2"/>
</dbReference>
<dbReference type="InterPro" id="IPR013525">
    <property type="entry name" value="ABC2_TM"/>
</dbReference>
<evidence type="ECO:0000256" key="1">
    <source>
        <dbReference type="ARBA" id="ARBA00004141"/>
    </source>
</evidence>
<dbReference type="GO" id="GO:0016887">
    <property type="term" value="F:ATP hydrolysis activity"/>
    <property type="evidence" value="ECO:0007669"/>
    <property type="project" value="InterPro"/>
</dbReference>
<feature type="transmembrane region" description="Helical" evidence="11">
    <location>
        <begin position="323"/>
        <end position="347"/>
    </location>
</feature>
<organism evidence="13 14">
    <name type="scientific">Plectosphaerella plurivora</name>
    <dbReference type="NCBI Taxonomy" id="936078"/>
    <lineage>
        <taxon>Eukaryota</taxon>
        <taxon>Fungi</taxon>
        <taxon>Dikarya</taxon>
        <taxon>Ascomycota</taxon>
        <taxon>Pezizomycotina</taxon>
        <taxon>Sordariomycetes</taxon>
        <taxon>Hypocreomycetidae</taxon>
        <taxon>Glomerellales</taxon>
        <taxon>Plectosphaerellaceae</taxon>
        <taxon>Plectosphaerella</taxon>
    </lineage>
</organism>
<keyword evidence="4 11" id="KW-0812">Transmembrane</keyword>
<dbReference type="GO" id="GO:0005524">
    <property type="term" value="F:ATP binding"/>
    <property type="evidence" value="ECO:0007669"/>
    <property type="project" value="UniProtKB-KW"/>
</dbReference>
<comment type="subcellular location">
    <subcellularLocation>
        <location evidence="1">Membrane</location>
        <topology evidence="1">Multi-pass membrane protein</topology>
    </subcellularLocation>
</comment>
<feature type="transmembrane region" description="Helical" evidence="11">
    <location>
        <begin position="1154"/>
        <end position="1181"/>
    </location>
</feature>
<feature type="transmembrane region" description="Helical" evidence="11">
    <location>
        <begin position="289"/>
        <end position="311"/>
    </location>
</feature>
<keyword evidence="6" id="KW-0547">Nucleotide-binding</keyword>
<dbReference type="InterPro" id="IPR027417">
    <property type="entry name" value="P-loop_NTPase"/>
</dbReference>
<name>A0A9P8V8T1_9PEZI</name>
<evidence type="ECO:0000256" key="11">
    <source>
        <dbReference type="SAM" id="Phobius"/>
    </source>
</evidence>
<dbReference type="PANTHER" id="PTHR19229:SF36">
    <property type="entry name" value="ATP-BINDING CASSETTE SUB-FAMILY A MEMBER 2"/>
    <property type="match status" value="1"/>
</dbReference>
<feature type="domain" description="ABC transporter" evidence="12">
    <location>
        <begin position="1268"/>
        <end position="1495"/>
    </location>
</feature>
<keyword evidence="14" id="KW-1185">Reference proteome</keyword>
<dbReference type="InterPro" id="IPR003439">
    <property type="entry name" value="ABC_transporter-like_ATP-bd"/>
</dbReference>
<dbReference type="InterPro" id="IPR026082">
    <property type="entry name" value="ABCA"/>
</dbReference>
<feature type="transmembrane region" description="Helical" evidence="11">
    <location>
        <begin position="1014"/>
        <end position="1035"/>
    </location>
</feature>
<comment type="similarity">
    <text evidence="2">Belongs to the ABC transporter superfamily. ABCA family.</text>
</comment>
<reference evidence="13" key="1">
    <citation type="journal article" date="2021" name="Nat. Commun.">
        <title>Genetic determinants of endophytism in the Arabidopsis root mycobiome.</title>
        <authorList>
            <person name="Mesny F."/>
            <person name="Miyauchi S."/>
            <person name="Thiergart T."/>
            <person name="Pickel B."/>
            <person name="Atanasova L."/>
            <person name="Karlsson M."/>
            <person name="Huettel B."/>
            <person name="Barry K.W."/>
            <person name="Haridas S."/>
            <person name="Chen C."/>
            <person name="Bauer D."/>
            <person name="Andreopoulos W."/>
            <person name="Pangilinan J."/>
            <person name="LaButti K."/>
            <person name="Riley R."/>
            <person name="Lipzen A."/>
            <person name="Clum A."/>
            <person name="Drula E."/>
            <person name="Henrissat B."/>
            <person name="Kohler A."/>
            <person name="Grigoriev I.V."/>
            <person name="Martin F.M."/>
            <person name="Hacquard S."/>
        </authorList>
    </citation>
    <scope>NUCLEOTIDE SEQUENCE</scope>
    <source>
        <strain evidence="13">MPI-SDFR-AT-0117</strain>
    </source>
</reference>
<accession>A0A9P8V8T1</accession>
<evidence type="ECO:0000256" key="8">
    <source>
        <dbReference type="ARBA" id="ARBA00022989"/>
    </source>
</evidence>
<evidence type="ECO:0000256" key="5">
    <source>
        <dbReference type="ARBA" id="ARBA00022737"/>
    </source>
</evidence>
<dbReference type="InterPro" id="IPR017871">
    <property type="entry name" value="ABC_transporter-like_CS"/>
</dbReference>
<dbReference type="Pfam" id="PF12698">
    <property type="entry name" value="ABC2_membrane_3"/>
    <property type="match status" value="1"/>
</dbReference>
<feature type="region of interest" description="Disordered" evidence="10">
    <location>
        <begin position="772"/>
        <end position="802"/>
    </location>
</feature>
<feature type="transmembrane region" description="Helical" evidence="11">
    <location>
        <begin position="353"/>
        <end position="371"/>
    </location>
</feature>
<dbReference type="GO" id="GO:0140359">
    <property type="term" value="F:ABC-type transporter activity"/>
    <property type="evidence" value="ECO:0007669"/>
    <property type="project" value="InterPro"/>
</dbReference>
<dbReference type="Pfam" id="PF00005">
    <property type="entry name" value="ABC_tran"/>
    <property type="match status" value="2"/>
</dbReference>
<proteinExistence type="inferred from homology"/>
<feature type="transmembrane region" description="Helical" evidence="11">
    <location>
        <begin position="23"/>
        <end position="42"/>
    </location>
</feature>
<dbReference type="SMART" id="SM00382">
    <property type="entry name" value="AAA"/>
    <property type="match status" value="2"/>
</dbReference>
<feature type="transmembrane region" description="Helical" evidence="11">
    <location>
        <begin position="378"/>
        <end position="398"/>
    </location>
</feature>
<protein>
    <submittedName>
        <fullName evidence="13">Retinal-specific ATP-binding cassette transporter</fullName>
    </submittedName>
</protein>
<evidence type="ECO:0000313" key="14">
    <source>
        <dbReference type="Proteomes" id="UP000770015"/>
    </source>
</evidence>
<feature type="transmembrane region" description="Helical" evidence="11">
    <location>
        <begin position="1056"/>
        <end position="1078"/>
    </location>
</feature>
<feature type="transmembrane region" description="Helical" evidence="11">
    <location>
        <begin position="1119"/>
        <end position="1142"/>
    </location>
</feature>
<feature type="region of interest" description="Disordered" evidence="10">
    <location>
        <begin position="194"/>
        <end position="213"/>
    </location>
</feature>
<sequence length="1629" mass="178012">MGLLRQTGTLIHKNITIITRHQFSIIFFAFLLPIGLSIFYSFSQNLLQPPVTYGEGDLHPIRSLTEALRDSQYRHRIVFVNSGLEDGPIDRVIDSLVSEAQAVDGFEVLRRTDQSALNTDCEPGSRAVTDCFGAVVFHGSPSEGDSGLWNYTILHDGATSGFRIHVNRNTNDQDLYLLPLQKAVDAAIASVTTSNSSSTSANPQPTDLPGTIDRYPFTSLTPEELRERVRELFQSSIINFLGITYLAMVAFVTYHLTGFIASERETGMIRLVDAMMPVKRRWMAQLARIISYHISFDLFYLFGWIVSAIVVRASLFTNTSAGIVVVYNILAGFAMVSFSILVASFFAKAQLSGVTSLLTTILLGILAQALTAPRAGSVILLSLLFAPCNYVYFIISLARNERQRMPMNLLEVPPESSFNVPPIVLLVLIIVQIFAYAAIALFVESRLHGTTAKGRTVNYTAPAENEEHMAVRLNAFTKLYPPSLPERMFSFLSKPRQTVRAVDGLTLDIPRGTIVALLGANGSGKSTTLDAIAGMGRLTSGTIAIDGRGGLGIAPQKNVLWDELTVEEHLKIFNRLKSPGQTATKEEIRALIESIDLGAKRRSLSKTLSGGQKRKLQLGMMLTGGSEVCCVDEVSSGVDPLSRRKIWDILLAERGRRTIILTTHFLDEADILADHISILSKGTLRASGSSVELKDKLGSGYRVHVSKEHGLQDGPAVEGVRKQVFFDNISYLAPTSALAAEVIRTLEANGIVDYSFSGPTIEDVFLQLAEEVKDESEAESTGENPTEKGTDANPAKEPGAGLELVDGRPIGYMNQASVMYRKRWTISKTNWLPFFAALVIPIVAAGLTTFFIRGEGAPTCGPPDTNFTDETESFDFGSFGLGFVIGPSSRFTLATAGQVLGSAFLGGSSGGGSNGASSGLLAQVFLDNTTQVESFSDFRREVIDRRTEVRPAGLWLGDDNDPPTLAYLGNRGGFLNALLGQNMLDMLLTNVSISTQYAPLEIPWSDQNTDSLQLVVYFALALCVYPGFFALYPALERRNQVRALQYSNGVRPVPLWLAYLFFDYSIVLVSSVVVIILWATLSDIWYHVAYIFAVLILYGLASVLLAYNISLFSRTQLAAYANVAMYQVLIFLAYIIAFFFTFTAAPIEELDRSLLLVHFVVSIFAPIGSVTRTLFLALNLFSTACDQDVLAPNPAGLLQYGGPILYLAIQSLVLFGLLLWFDSASPGGSIGRLFRKKRDEATEAVADDDEVANELVRVTSTAAENDGLRLQHLTKSFGKTTAVDNVTFGIKKGEVFALLGPNGAGKSTLISMIRGDLKPSRNGGDIFVENNSVITNLAAARANLGVCPQHDALDQMTVREHLEFYARMRGIPDISTNVETVLAAVGLQSFATRMAYALSGGNKRKLSLGIALMGNPAVVLLDEPSSGLDAAAKRIMWKTLATTVSGRSILLTTHSMEEASALASRTGIMARRMLAMGTIDGLRRRFGDALHVHLVSKTAPHTEEKETEQVRAWVCDMFPSAEFDKTYHGQMRFSVSAAEVVDVFRRRNTAQISKAGDDISTSALGKLVVLLEEKKDDLGVQHYSVSPTTLDQVFLTIVGRHNVQEEGYKAEEQKKWISWVRRSMCLPPR</sequence>
<feature type="domain" description="ABC transporter" evidence="12">
    <location>
        <begin position="471"/>
        <end position="706"/>
    </location>
</feature>
<feature type="transmembrane region" description="Helical" evidence="11">
    <location>
        <begin position="1084"/>
        <end position="1107"/>
    </location>
</feature>
<dbReference type="OrthoDB" id="8061355at2759"/>
<dbReference type="FunFam" id="3.40.50.300:FF:001345">
    <property type="entry name" value="Related to ABC transporter"/>
    <property type="match status" value="1"/>
</dbReference>
<dbReference type="FunFam" id="3.40.50.300:FF:001344">
    <property type="entry name" value="Related to ABC transporter"/>
    <property type="match status" value="1"/>
</dbReference>
<dbReference type="SUPFAM" id="SSF52540">
    <property type="entry name" value="P-loop containing nucleoside triphosphate hydrolases"/>
    <property type="match status" value="2"/>
</dbReference>
<evidence type="ECO:0000313" key="13">
    <source>
        <dbReference type="EMBL" id="KAH6681218.1"/>
    </source>
</evidence>
<keyword evidence="3" id="KW-0813">Transport</keyword>
<dbReference type="GO" id="GO:0016020">
    <property type="term" value="C:membrane"/>
    <property type="evidence" value="ECO:0007669"/>
    <property type="project" value="UniProtKB-SubCell"/>
</dbReference>
<keyword evidence="5" id="KW-0677">Repeat</keyword>
<dbReference type="PROSITE" id="PS50893">
    <property type="entry name" value="ABC_TRANSPORTER_2"/>
    <property type="match status" value="2"/>
</dbReference>
<feature type="transmembrane region" description="Helical" evidence="11">
    <location>
        <begin position="236"/>
        <end position="256"/>
    </location>
</feature>
<feature type="transmembrane region" description="Helical" evidence="11">
    <location>
        <begin position="418"/>
        <end position="443"/>
    </location>
</feature>
<feature type="transmembrane region" description="Helical" evidence="11">
    <location>
        <begin position="1202"/>
        <end position="1221"/>
    </location>
</feature>
<dbReference type="PROSITE" id="PS00211">
    <property type="entry name" value="ABC_TRANSPORTER_1"/>
    <property type="match status" value="2"/>
</dbReference>
<feature type="transmembrane region" description="Helical" evidence="11">
    <location>
        <begin position="831"/>
        <end position="852"/>
    </location>
</feature>
<evidence type="ECO:0000259" key="12">
    <source>
        <dbReference type="PROSITE" id="PS50893"/>
    </source>
</evidence>
<dbReference type="InterPro" id="IPR003593">
    <property type="entry name" value="AAA+_ATPase"/>
</dbReference>
<evidence type="ECO:0000256" key="10">
    <source>
        <dbReference type="SAM" id="MobiDB-lite"/>
    </source>
</evidence>
<comment type="caution">
    <text evidence="13">The sequence shown here is derived from an EMBL/GenBank/DDBJ whole genome shotgun (WGS) entry which is preliminary data.</text>
</comment>
<keyword evidence="9 11" id="KW-0472">Membrane</keyword>
<evidence type="ECO:0000256" key="9">
    <source>
        <dbReference type="ARBA" id="ARBA00023136"/>
    </source>
</evidence>
<keyword evidence="7 13" id="KW-0067">ATP-binding</keyword>
<dbReference type="GO" id="GO:0005319">
    <property type="term" value="F:lipid transporter activity"/>
    <property type="evidence" value="ECO:0007669"/>
    <property type="project" value="TreeGrafter"/>
</dbReference>
<evidence type="ECO:0000256" key="7">
    <source>
        <dbReference type="ARBA" id="ARBA00022840"/>
    </source>
</evidence>
<dbReference type="CDD" id="cd03263">
    <property type="entry name" value="ABC_subfamily_A"/>
    <property type="match status" value="2"/>
</dbReference>
<evidence type="ECO:0000256" key="2">
    <source>
        <dbReference type="ARBA" id="ARBA00008869"/>
    </source>
</evidence>
<evidence type="ECO:0000256" key="4">
    <source>
        <dbReference type="ARBA" id="ARBA00022692"/>
    </source>
</evidence>
<dbReference type="PANTHER" id="PTHR19229">
    <property type="entry name" value="ATP-BINDING CASSETTE TRANSPORTER SUBFAMILY A ABCA"/>
    <property type="match status" value="1"/>
</dbReference>
<gene>
    <name evidence="13" type="ORF">F5X68DRAFT_156267</name>
</gene>
<evidence type="ECO:0000256" key="6">
    <source>
        <dbReference type="ARBA" id="ARBA00022741"/>
    </source>
</evidence>
<dbReference type="Proteomes" id="UP000770015">
    <property type="component" value="Unassembled WGS sequence"/>
</dbReference>
<dbReference type="EMBL" id="JAGSXJ010000019">
    <property type="protein sequence ID" value="KAH6681218.1"/>
    <property type="molecule type" value="Genomic_DNA"/>
</dbReference>